<keyword evidence="1" id="KW-0732">Signal</keyword>
<gene>
    <name evidence="2" type="ordered locus">Bpet0939</name>
</gene>
<accession>A9I8P2</accession>
<feature type="signal peptide" evidence="1">
    <location>
        <begin position="1"/>
        <end position="24"/>
    </location>
</feature>
<dbReference type="PROSITE" id="PS51257">
    <property type="entry name" value="PROKAR_LIPOPROTEIN"/>
    <property type="match status" value="1"/>
</dbReference>
<dbReference type="AlphaFoldDB" id="A9I8P2"/>
<evidence type="ECO:0000313" key="3">
    <source>
        <dbReference type="Proteomes" id="UP000001225"/>
    </source>
</evidence>
<reference evidence="2 3" key="1">
    <citation type="journal article" date="2008" name="BMC Genomics">
        <title>The missing link: Bordetella petrii is endowed with both the metabolic versatility of environmental bacteria and virulence traits of pathogenic Bordetellae.</title>
        <authorList>
            <person name="Gross R."/>
            <person name="Guzman C.A."/>
            <person name="Sebaihia M."/>
            <person name="Martins Dos Santos V.A."/>
            <person name="Pieper D.H."/>
            <person name="Koebnik R."/>
            <person name="Lechner M."/>
            <person name="Bartels D."/>
            <person name="Buhrmester J."/>
            <person name="Choudhuri J.V."/>
            <person name="Ebensen T."/>
            <person name="Gaigalat L."/>
            <person name="Herrmann S."/>
            <person name="Khachane A.N."/>
            <person name="Larisch C."/>
            <person name="Link S."/>
            <person name="Linke B."/>
            <person name="Meyer F."/>
            <person name="Mormann S."/>
            <person name="Nakunst D."/>
            <person name="Rueckert C."/>
            <person name="Schneiker-Bekel S."/>
            <person name="Schulze K."/>
            <person name="Vorhoelter F.J."/>
            <person name="Yevsa T."/>
            <person name="Engle J.T."/>
            <person name="Goldman W.E."/>
            <person name="Puehler A."/>
            <person name="Goebel U.B."/>
            <person name="Goesmann A."/>
            <person name="Bloecker H."/>
            <person name="Kaiser O."/>
            <person name="Martinez-Arias R."/>
        </authorList>
    </citation>
    <scope>NUCLEOTIDE SEQUENCE [LARGE SCALE GENOMIC DNA]</scope>
    <source>
        <strain evidence="3">ATCC BAA-461 / DSM 12804 / CCUG 43448 / CIP 107267 / Se-1111R</strain>
    </source>
</reference>
<dbReference type="KEGG" id="bpt:Bpet0939"/>
<sequence length="135" mass="14267">MKPLLCLVLLAFVACAAMLRPASAATGPAMVGPVAPASLAPVCERDADMKMPQFALSFPTITPPEQGFSLAESASPDCRAAGGSGFTSVVARAQAGGDYRWRDYWLAGTRLLPSYPDAGSPAFVQPGWHWIELDR</sequence>
<keyword evidence="3" id="KW-1185">Reference proteome</keyword>
<protein>
    <recommendedName>
        <fullName evidence="4">Lipoprotein</fullName>
    </recommendedName>
</protein>
<proteinExistence type="predicted"/>
<dbReference type="STRING" id="94624.Bpet0939"/>
<evidence type="ECO:0008006" key="4">
    <source>
        <dbReference type="Google" id="ProtNLM"/>
    </source>
</evidence>
<dbReference type="Proteomes" id="UP000001225">
    <property type="component" value="Chromosome"/>
</dbReference>
<organism evidence="2 3">
    <name type="scientific">Bordetella petrii (strain ATCC BAA-461 / DSM 12804 / CCUG 43448 / CIP 107267 / Se-1111R)</name>
    <dbReference type="NCBI Taxonomy" id="340100"/>
    <lineage>
        <taxon>Bacteria</taxon>
        <taxon>Pseudomonadati</taxon>
        <taxon>Pseudomonadota</taxon>
        <taxon>Betaproteobacteria</taxon>
        <taxon>Burkholderiales</taxon>
        <taxon>Alcaligenaceae</taxon>
        <taxon>Bordetella</taxon>
    </lineage>
</organism>
<evidence type="ECO:0000256" key="1">
    <source>
        <dbReference type="SAM" id="SignalP"/>
    </source>
</evidence>
<evidence type="ECO:0000313" key="2">
    <source>
        <dbReference type="EMBL" id="CAP41271.1"/>
    </source>
</evidence>
<name>A9I8P2_BORPD</name>
<feature type="chain" id="PRO_5002739622" description="Lipoprotein" evidence="1">
    <location>
        <begin position="25"/>
        <end position="135"/>
    </location>
</feature>
<dbReference type="EMBL" id="AM902716">
    <property type="protein sequence ID" value="CAP41271.1"/>
    <property type="molecule type" value="Genomic_DNA"/>
</dbReference>